<comment type="caution">
    <text evidence="11">The sequence shown here is derived from an EMBL/GenBank/DDBJ whole genome shotgun (WGS) entry which is preliminary data.</text>
</comment>
<evidence type="ECO:0000256" key="3">
    <source>
        <dbReference type="ARBA" id="ARBA00022692"/>
    </source>
</evidence>
<keyword evidence="5 9" id="KW-1133">Transmembrane helix</keyword>
<dbReference type="InterPro" id="IPR006716">
    <property type="entry name" value="ERG2_sigma1_rcpt-like"/>
</dbReference>
<feature type="compositionally biased region" description="Polar residues" evidence="8">
    <location>
        <begin position="489"/>
        <end position="510"/>
    </location>
</feature>
<evidence type="ECO:0000256" key="5">
    <source>
        <dbReference type="ARBA" id="ARBA00022989"/>
    </source>
</evidence>
<evidence type="ECO:0000259" key="10">
    <source>
        <dbReference type="PROSITE" id="PS51391"/>
    </source>
</evidence>
<dbReference type="Pfam" id="PF04622">
    <property type="entry name" value="ERG2_Sigma1R"/>
    <property type="match status" value="1"/>
</dbReference>
<evidence type="ECO:0000256" key="1">
    <source>
        <dbReference type="ARBA" id="ARBA00004586"/>
    </source>
</evidence>
<keyword evidence="6 9" id="KW-0472">Membrane</keyword>
<dbReference type="GO" id="GO:0005789">
    <property type="term" value="C:endoplasmic reticulum membrane"/>
    <property type="evidence" value="ECO:0007669"/>
    <property type="project" value="UniProtKB-SubCell"/>
</dbReference>
<gene>
    <name evidence="11" type="ORF">EPUL_004287</name>
</gene>
<accession>A0A2S4PQS7</accession>
<feature type="region of interest" description="Disordered" evidence="8">
    <location>
        <begin position="667"/>
        <end position="702"/>
    </location>
</feature>
<dbReference type="OrthoDB" id="21470at2759"/>
<evidence type="ECO:0000313" key="12">
    <source>
        <dbReference type="Proteomes" id="UP000237438"/>
    </source>
</evidence>
<dbReference type="InterPro" id="IPR008942">
    <property type="entry name" value="ENTH_VHS"/>
</dbReference>
<dbReference type="GO" id="GO:0006696">
    <property type="term" value="P:ergosterol biosynthetic process"/>
    <property type="evidence" value="ECO:0007669"/>
    <property type="project" value="TreeGrafter"/>
</dbReference>
<comment type="similarity">
    <text evidence="2">Belongs to the ERG2 family.</text>
</comment>
<feature type="region of interest" description="Disordered" evidence="8">
    <location>
        <begin position="349"/>
        <end position="375"/>
    </location>
</feature>
<comment type="subcellular location">
    <subcellularLocation>
        <location evidence="1">Endoplasmic reticulum membrane</location>
    </subcellularLocation>
</comment>
<feature type="transmembrane region" description="Helical" evidence="9">
    <location>
        <begin position="20"/>
        <end position="38"/>
    </location>
</feature>
<evidence type="ECO:0000256" key="6">
    <source>
        <dbReference type="ARBA" id="ARBA00023136"/>
    </source>
</evidence>
<dbReference type="Proteomes" id="UP000237438">
    <property type="component" value="Unassembled WGS sequence"/>
</dbReference>
<dbReference type="PANTHER" id="PTHR10868:SF1">
    <property type="entry name" value="SIGMA NON-OPIOID INTRACELLULAR RECEPTOR 1"/>
    <property type="match status" value="1"/>
</dbReference>
<sequence length="702" mass="78412">MGKKISQSPSEHGISVRKIIWGISVTIILSLLLTYLNSRLENFYIFTPGYLHDLSQRAISAHGNNTRAIVSDISRELSEKFPGGYINLDEEWIFNNAGGAMGAMYIIHASTAVGTEGHTGRHTADDYFNILTGTQLAYTPGSFEPEVYPQGSVHHLPRGTVKQYKMENGCFALEYARGWIPPMLFFGFADGLTSTLDFPTLWRTTWVTGKLCKQWTLENIYQSTSRSVALGKYLVAFTASLVESELKKEADSKPKPSTKRQCLHVLYLVNDILYHGKYRINHSSICSEIQPILISLIGSCASFKGSPKHHGKLKDLILLWKEKNYFTNDFIDSLLLALENALESRKQVELPADNDKKEGKALLPKSTPYTLPASHGDPSTPWYDLPAGNLMPHIIPNSTRPINPDMIKPLQFVSGPADEVLVAAVKKLLDDVDEMFTGEHESDERTLWDIDELGQPIITDEITGDVIDGEGYYGWSRNFCEKMKKRKNGQNIPRKSNHTGWQDRSISSSPEARKRRYSGSGGSPDRSRRRRRSYNSSRSPSSNSSRSLSPQSRSNSRSRPRSPFRRTSSFDNRSNALPPKEEIPTQPVSAPIPPAFQHVINANFPHPLPLPNMNINGPNPFGAWPPQLPPPLPFPMDPNSQQFAAWPPIPFPPQPGQINQHSTPFPFPGPNGWQHVPNGNGHPFEWNGTQSGGNDGNRSRGW</sequence>
<dbReference type="PANTHER" id="PTHR10868">
    <property type="entry name" value="SIGMA 1-TYPE OPIOID RECEPTOR-RELATED"/>
    <property type="match status" value="1"/>
</dbReference>
<dbReference type="AlphaFoldDB" id="A0A2S4PQS7"/>
<dbReference type="STRING" id="225359.A0A2S4PQS7"/>
<feature type="compositionally biased region" description="Basic and acidic residues" evidence="8">
    <location>
        <begin position="349"/>
        <end position="360"/>
    </location>
</feature>
<evidence type="ECO:0000256" key="2">
    <source>
        <dbReference type="ARBA" id="ARBA00007141"/>
    </source>
</evidence>
<dbReference type="UniPathway" id="UPA00768"/>
<reference evidence="11 12" key="1">
    <citation type="submission" date="2017-10" db="EMBL/GenBank/DDBJ databases">
        <title>Development of genomic resources for the powdery mildew, Erysiphe pulchra.</title>
        <authorList>
            <person name="Wadl P.A."/>
            <person name="Mack B.M."/>
            <person name="Moore G."/>
            <person name="Beltz S.B."/>
        </authorList>
    </citation>
    <scope>NUCLEOTIDE SEQUENCE [LARGE SCALE GENOMIC DNA]</scope>
    <source>
        <strain evidence="11">Cflorida</strain>
    </source>
</reference>
<comment type="pathway">
    <text evidence="7">Steroid metabolism; ergosterol biosynthesis.</text>
</comment>
<evidence type="ECO:0000256" key="4">
    <source>
        <dbReference type="ARBA" id="ARBA00022824"/>
    </source>
</evidence>
<keyword evidence="12" id="KW-1185">Reference proteome</keyword>
<feature type="region of interest" description="Disordered" evidence="8">
    <location>
        <begin position="486"/>
        <end position="592"/>
    </location>
</feature>
<name>A0A2S4PQS7_9PEZI</name>
<evidence type="ECO:0000256" key="8">
    <source>
        <dbReference type="SAM" id="MobiDB-lite"/>
    </source>
</evidence>
<dbReference type="EMBL" id="PEDP01001044">
    <property type="protein sequence ID" value="POS84376.1"/>
    <property type="molecule type" value="Genomic_DNA"/>
</dbReference>
<dbReference type="Pfam" id="PF04818">
    <property type="entry name" value="CID"/>
    <property type="match status" value="1"/>
</dbReference>
<dbReference type="Gene3D" id="1.25.40.90">
    <property type="match status" value="1"/>
</dbReference>
<feature type="compositionally biased region" description="Low complexity" evidence="8">
    <location>
        <begin position="534"/>
        <end position="555"/>
    </location>
</feature>
<evidence type="ECO:0000313" key="11">
    <source>
        <dbReference type="EMBL" id="POS84376.1"/>
    </source>
</evidence>
<keyword evidence="3 9" id="KW-0812">Transmembrane</keyword>
<evidence type="ECO:0000256" key="9">
    <source>
        <dbReference type="SAM" id="Phobius"/>
    </source>
</evidence>
<dbReference type="InterPro" id="IPR006569">
    <property type="entry name" value="CID_dom"/>
</dbReference>
<protein>
    <recommendedName>
        <fullName evidence="10">CID domain-containing protein</fullName>
    </recommendedName>
</protein>
<feature type="domain" description="CID" evidence="10">
    <location>
        <begin position="180"/>
        <end position="342"/>
    </location>
</feature>
<keyword evidence="4" id="KW-0256">Endoplasmic reticulum</keyword>
<proteinExistence type="inferred from homology"/>
<organism evidence="11 12">
    <name type="scientific">Erysiphe pulchra</name>
    <dbReference type="NCBI Taxonomy" id="225359"/>
    <lineage>
        <taxon>Eukaryota</taxon>
        <taxon>Fungi</taxon>
        <taxon>Dikarya</taxon>
        <taxon>Ascomycota</taxon>
        <taxon>Pezizomycotina</taxon>
        <taxon>Leotiomycetes</taxon>
        <taxon>Erysiphales</taxon>
        <taxon>Erysiphaceae</taxon>
        <taxon>Erysiphe</taxon>
    </lineage>
</organism>
<dbReference type="PROSITE" id="PS51391">
    <property type="entry name" value="CID"/>
    <property type="match status" value="1"/>
</dbReference>
<evidence type="ECO:0000256" key="7">
    <source>
        <dbReference type="ARBA" id="ARBA00029435"/>
    </source>
</evidence>